<proteinExistence type="predicted"/>
<dbReference type="Pfam" id="PF08268">
    <property type="entry name" value="FBA_3"/>
    <property type="match status" value="1"/>
</dbReference>
<dbReference type="InterPro" id="IPR001810">
    <property type="entry name" value="F-box_dom"/>
</dbReference>
<organism evidence="2 3">
    <name type="scientific">Lolium multiflorum</name>
    <name type="common">Italian ryegrass</name>
    <name type="synonym">Lolium perenne subsp. multiflorum</name>
    <dbReference type="NCBI Taxonomy" id="4521"/>
    <lineage>
        <taxon>Eukaryota</taxon>
        <taxon>Viridiplantae</taxon>
        <taxon>Streptophyta</taxon>
        <taxon>Embryophyta</taxon>
        <taxon>Tracheophyta</taxon>
        <taxon>Spermatophyta</taxon>
        <taxon>Magnoliopsida</taxon>
        <taxon>Liliopsida</taxon>
        <taxon>Poales</taxon>
        <taxon>Poaceae</taxon>
        <taxon>BOP clade</taxon>
        <taxon>Pooideae</taxon>
        <taxon>Poodae</taxon>
        <taxon>Poeae</taxon>
        <taxon>Poeae Chloroplast Group 2 (Poeae type)</taxon>
        <taxon>Loliodinae</taxon>
        <taxon>Loliinae</taxon>
        <taxon>Lolium</taxon>
    </lineage>
</organism>
<dbReference type="PANTHER" id="PTHR31111:SF136">
    <property type="entry name" value="F-BOX ASSOCIATED DOMAIN-CONTAINING PROTEIN"/>
    <property type="match status" value="1"/>
</dbReference>
<dbReference type="AlphaFoldDB" id="A0AAD8R2K9"/>
<evidence type="ECO:0000313" key="2">
    <source>
        <dbReference type="EMBL" id="KAK1612776.1"/>
    </source>
</evidence>
<dbReference type="InterPro" id="IPR017451">
    <property type="entry name" value="F-box-assoc_interact_dom"/>
</dbReference>
<dbReference type="EMBL" id="JAUUTY010000007">
    <property type="protein sequence ID" value="KAK1612776.1"/>
    <property type="molecule type" value="Genomic_DNA"/>
</dbReference>
<keyword evidence="3" id="KW-1185">Reference proteome</keyword>
<sequence length="379" mass="41619">MAAGGSTAINLPGDAIFDILSWTPVKSLCRFRCVSKEWLALISNPAFVVKHSSRAGPETRLVASFYKGPYGGGILVMDTKGNVTRAIEGLGLLPTVRSSLDNLIAVSCYHSITRVVDVVTGKVLVTFPAPEGAYAMRLGRSAGSRLCKVVRLTEGLSYHGQLLQQTCEVRTLGSVFGWRQAQSPPAIVSLSGFDSFGATVNGVVYFLTSPTHGLPTRRRPGDDRVVCFNLQSEEWNKPIEGPLKADTELWSKTGDIRIAELKEALCMIQTEVRQTDHPCTNVWILVDPDNSIWDKAYVIPKAMSSHVVEPLWMMPDGVVKLLLRESLIANRRAAELRVYDHCSGICTDMMKMPNSTFGKISRCNLHLDNRFAPAARKAI</sequence>
<dbReference type="Pfam" id="PF00646">
    <property type="entry name" value="F-box"/>
    <property type="match status" value="1"/>
</dbReference>
<dbReference type="NCBIfam" id="TIGR01640">
    <property type="entry name" value="F_box_assoc_1"/>
    <property type="match status" value="1"/>
</dbReference>
<dbReference type="Proteomes" id="UP001231189">
    <property type="component" value="Unassembled WGS sequence"/>
</dbReference>
<dbReference type="CDD" id="cd22157">
    <property type="entry name" value="F-box_AtFBW1-like"/>
    <property type="match status" value="1"/>
</dbReference>
<dbReference type="SUPFAM" id="SSF81383">
    <property type="entry name" value="F-box domain"/>
    <property type="match status" value="1"/>
</dbReference>
<evidence type="ECO:0000259" key="1">
    <source>
        <dbReference type="SMART" id="SM00256"/>
    </source>
</evidence>
<dbReference type="InterPro" id="IPR013187">
    <property type="entry name" value="F-box-assoc_dom_typ3"/>
</dbReference>
<name>A0AAD8R2K9_LOLMU</name>
<accession>A0AAD8R2K9</accession>
<dbReference type="Gene3D" id="1.20.1280.50">
    <property type="match status" value="1"/>
</dbReference>
<dbReference type="PANTHER" id="PTHR31111">
    <property type="entry name" value="BNAA05G37150D PROTEIN-RELATED"/>
    <property type="match status" value="1"/>
</dbReference>
<dbReference type="InterPro" id="IPR036047">
    <property type="entry name" value="F-box-like_dom_sf"/>
</dbReference>
<gene>
    <name evidence="2" type="ORF">QYE76_036449</name>
</gene>
<evidence type="ECO:0000313" key="3">
    <source>
        <dbReference type="Proteomes" id="UP001231189"/>
    </source>
</evidence>
<feature type="domain" description="F-box" evidence="1">
    <location>
        <begin position="11"/>
        <end position="51"/>
    </location>
</feature>
<dbReference type="SMART" id="SM00256">
    <property type="entry name" value="FBOX"/>
    <property type="match status" value="1"/>
</dbReference>
<reference evidence="2" key="1">
    <citation type="submission" date="2023-07" db="EMBL/GenBank/DDBJ databases">
        <title>A chromosome-level genome assembly of Lolium multiflorum.</title>
        <authorList>
            <person name="Chen Y."/>
            <person name="Copetti D."/>
            <person name="Kolliker R."/>
            <person name="Studer B."/>
        </authorList>
    </citation>
    <scope>NUCLEOTIDE SEQUENCE</scope>
    <source>
        <strain evidence="2">02402/16</strain>
        <tissue evidence="2">Leaf</tissue>
    </source>
</reference>
<protein>
    <recommendedName>
        <fullName evidence="1">F-box domain-containing protein</fullName>
    </recommendedName>
</protein>
<comment type="caution">
    <text evidence="2">The sequence shown here is derived from an EMBL/GenBank/DDBJ whole genome shotgun (WGS) entry which is preliminary data.</text>
</comment>